<dbReference type="Pfam" id="PF21986">
    <property type="entry name" value="AH_C"/>
    <property type="match status" value="1"/>
</dbReference>
<dbReference type="Gene3D" id="3.10.490.10">
    <property type="entry name" value="Gamma-glutamyl cyclotransferase-like"/>
    <property type="match status" value="1"/>
</dbReference>
<keyword evidence="3" id="KW-0378">Hydrolase</keyword>
<feature type="domain" description="Amidase" evidence="1">
    <location>
        <begin position="25"/>
        <end position="434"/>
    </location>
</feature>
<dbReference type="NCBIfam" id="TIGR02713">
    <property type="entry name" value="allophanate_hyd"/>
    <property type="match status" value="1"/>
</dbReference>
<dbReference type="Gene3D" id="1.20.58.1700">
    <property type="match status" value="1"/>
</dbReference>
<dbReference type="InterPro" id="IPR036928">
    <property type="entry name" value="AS_sf"/>
</dbReference>
<reference evidence="3 4" key="1">
    <citation type="submission" date="2019-03" db="EMBL/GenBank/DDBJ databases">
        <title>Jiella endophytica sp. nov., a novel endophytic bacterium isolated from root of Ficus microcarpa Linn. f.</title>
        <authorList>
            <person name="Tuo L."/>
        </authorList>
    </citation>
    <scope>NUCLEOTIDE SEQUENCE [LARGE SCALE GENOMIC DNA]</scope>
    <source>
        <strain evidence="3 4">CBS5Q-3</strain>
    </source>
</reference>
<dbReference type="RefSeq" id="WP_134762762.1">
    <property type="nucleotide sequence ID" value="NZ_SOZD01000004.1"/>
</dbReference>
<evidence type="ECO:0000313" key="4">
    <source>
        <dbReference type="Proteomes" id="UP000298179"/>
    </source>
</evidence>
<comment type="caution">
    <text evidence="3">The sequence shown here is derived from an EMBL/GenBank/DDBJ whole genome shotgun (WGS) entry which is preliminary data.</text>
</comment>
<dbReference type="AlphaFoldDB" id="A0A4Y8RGV2"/>
<dbReference type="EMBL" id="SOZD01000004">
    <property type="protein sequence ID" value="TFF21878.1"/>
    <property type="molecule type" value="Genomic_DNA"/>
</dbReference>
<evidence type="ECO:0000313" key="3">
    <source>
        <dbReference type="EMBL" id="TFF21878.1"/>
    </source>
</evidence>
<dbReference type="InterPro" id="IPR014085">
    <property type="entry name" value="Allophanate_hydrolase"/>
</dbReference>
<sequence>MTDLPTILDFASMRALYASGTSPAEVMEAVALRMESCDPAAFILKRPKEAILAEARALLDRAPEPNSLPLWGVPFAVKDNIDVAGLPTTAACPDYAYTPTADATAVQRLKEAGAILIGKTNLDQFATGLNGTRSPYGAPRCVFDEAYVSGGSSSGSAVVVAAGIAAFALGTDTAGSGRVPAAFNNIVGIKPSPGRVPTTGVVPACRSIDVVTVFAPSVADGIAARAVAEGFEPADAYARRFADHGLPQALRIGVPEASEREFYGNEAYRALYGAAIARAEGLGATIVPFDYRPFREAAALLYEGPWVAERLAAIEAFFEDSPDSLDPTVRRIIEGAQTMSAADAFRGAYRLEELRREAEAEWAKVDCLLLPTSPDIQTVEAMRADPLALNARFGRFTNFANFFGCAAIAVPAGFTPAGLPFGVQLVAPQDTDDALGAFANRMHVAAATGAGLARDFSPPDFAAPAVAAGAEGGAIEIAVVGAHLTGMALNHELTERGARLVRAAKTAPDYRFYALDTTPEKPGLSRDPGFTGPGIALEIWSMAAVEFAGFVAAIPAPLGIGKLTLDDGTSLPGFICEPAALVSAHEITSSGGWKNYLGSRNSAA</sequence>
<proteinExistence type="predicted"/>
<feature type="domain" description="Allophanate hydrolase C-terminal" evidence="2">
    <location>
        <begin position="475"/>
        <end position="597"/>
    </location>
</feature>
<evidence type="ECO:0000259" key="1">
    <source>
        <dbReference type="Pfam" id="PF01425"/>
    </source>
</evidence>
<dbReference type="PANTHER" id="PTHR11895:SF169">
    <property type="entry name" value="GLUTAMYL-TRNA(GLN) AMIDOTRANSFERASE"/>
    <property type="match status" value="1"/>
</dbReference>
<dbReference type="OrthoDB" id="9811471at2"/>
<protein>
    <submittedName>
        <fullName evidence="3">Allophanate hydrolase</fullName>
        <ecNumber evidence="3">3.5.1.54</ecNumber>
    </submittedName>
</protein>
<dbReference type="PANTHER" id="PTHR11895">
    <property type="entry name" value="TRANSAMIDASE"/>
    <property type="match status" value="1"/>
</dbReference>
<dbReference type="GO" id="GO:0004039">
    <property type="term" value="F:allophanate hydrolase activity"/>
    <property type="evidence" value="ECO:0007669"/>
    <property type="project" value="UniProtKB-EC"/>
</dbReference>
<name>A0A4Y8RGV2_9HYPH</name>
<dbReference type="Proteomes" id="UP000298179">
    <property type="component" value="Unassembled WGS sequence"/>
</dbReference>
<dbReference type="SUPFAM" id="SSF75304">
    <property type="entry name" value="Amidase signature (AS) enzymes"/>
    <property type="match status" value="1"/>
</dbReference>
<gene>
    <name evidence="3" type="primary">atzF</name>
    <name evidence="3" type="ORF">E3C22_14515</name>
</gene>
<dbReference type="InterPro" id="IPR053844">
    <property type="entry name" value="AH_C"/>
</dbReference>
<dbReference type="EC" id="3.5.1.54" evidence="3"/>
<accession>A0A4Y8RGV2</accession>
<dbReference type="InterPro" id="IPR023631">
    <property type="entry name" value="Amidase_dom"/>
</dbReference>
<dbReference type="NCBIfam" id="NF006043">
    <property type="entry name" value="PRK08186.1"/>
    <property type="match status" value="1"/>
</dbReference>
<organism evidence="3 4">
    <name type="scientific">Jiella endophytica</name>
    <dbReference type="NCBI Taxonomy" id="2558362"/>
    <lineage>
        <taxon>Bacteria</taxon>
        <taxon>Pseudomonadati</taxon>
        <taxon>Pseudomonadota</taxon>
        <taxon>Alphaproteobacteria</taxon>
        <taxon>Hyphomicrobiales</taxon>
        <taxon>Aurantimonadaceae</taxon>
        <taxon>Jiella</taxon>
    </lineage>
</organism>
<evidence type="ECO:0000259" key="2">
    <source>
        <dbReference type="Pfam" id="PF21986"/>
    </source>
</evidence>
<dbReference type="Gene3D" id="3.90.1300.10">
    <property type="entry name" value="Amidase signature (AS) domain"/>
    <property type="match status" value="1"/>
</dbReference>
<keyword evidence="4" id="KW-1185">Reference proteome</keyword>
<dbReference type="InterPro" id="IPR000120">
    <property type="entry name" value="Amidase"/>
</dbReference>
<dbReference type="Pfam" id="PF01425">
    <property type="entry name" value="Amidase"/>
    <property type="match status" value="1"/>
</dbReference>